<evidence type="ECO:0000256" key="8">
    <source>
        <dbReference type="ARBA" id="ARBA00047927"/>
    </source>
</evidence>
<evidence type="ECO:0000313" key="12">
    <source>
        <dbReference type="EMBL" id="OJZ87168.1"/>
    </source>
</evidence>
<dbReference type="InterPro" id="IPR029021">
    <property type="entry name" value="Prot-tyrosine_phosphatase-like"/>
</dbReference>
<evidence type="ECO:0000313" key="13">
    <source>
        <dbReference type="Proteomes" id="UP000184063"/>
    </source>
</evidence>
<evidence type="ECO:0000256" key="10">
    <source>
        <dbReference type="SAM" id="MobiDB-lite"/>
    </source>
</evidence>
<dbReference type="PROSITE" id="PS00383">
    <property type="entry name" value="TYR_PHOSPHATASE_1"/>
    <property type="match status" value="1"/>
</dbReference>
<dbReference type="Gene3D" id="3.90.190.10">
    <property type="entry name" value="Protein tyrosine phosphatase superfamily"/>
    <property type="match status" value="1"/>
</dbReference>
<comment type="catalytic activity">
    <reaction evidence="9">
        <text>6-diphospho-1D-myo-inositol pentakisphosphate + H2O = 1D-myo-inositol hexakisphosphate + phosphate + H(+)</text>
        <dbReference type="Rhea" id="RHEA:79703"/>
        <dbReference type="ChEBI" id="CHEBI:15377"/>
        <dbReference type="ChEBI" id="CHEBI:15378"/>
        <dbReference type="ChEBI" id="CHEBI:43474"/>
        <dbReference type="ChEBI" id="CHEBI:58130"/>
        <dbReference type="ChEBI" id="CHEBI:230534"/>
        <dbReference type="EC" id="3.6.1.52"/>
    </reaction>
    <physiologicalReaction direction="left-to-right" evidence="9">
        <dbReference type="Rhea" id="RHEA:79704"/>
    </physiologicalReaction>
</comment>
<dbReference type="AlphaFoldDB" id="A0A1M3TK64"/>
<dbReference type="InterPro" id="IPR020422">
    <property type="entry name" value="TYR_PHOSPHATASE_DUAL_dom"/>
</dbReference>
<evidence type="ECO:0000256" key="9">
    <source>
        <dbReference type="ARBA" id="ARBA00048424"/>
    </source>
</evidence>
<comment type="subcellular location">
    <subcellularLocation>
        <location evidence="1">Cytoplasm</location>
    </subcellularLocation>
</comment>
<feature type="compositionally biased region" description="Polar residues" evidence="10">
    <location>
        <begin position="7"/>
        <end position="19"/>
    </location>
</feature>
<dbReference type="FunFam" id="3.90.190.10:FF:000035">
    <property type="entry name" value="Tyrosine phosphatase, putative"/>
    <property type="match status" value="1"/>
</dbReference>
<dbReference type="VEuPathDB" id="FungiDB:ASPFODRAFT_132745"/>
<keyword evidence="4" id="KW-0378">Hydrolase</keyword>
<dbReference type="PANTHER" id="PTHR31126:SF48">
    <property type="entry name" value="INOSITOL PHOSPHATASE SIW14"/>
    <property type="match status" value="1"/>
</dbReference>
<keyword evidence="3" id="KW-0963">Cytoplasm</keyword>
<dbReference type="PANTHER" id="PTHR31126">
    <property type="entry name" value="TYROSINE-PROTEIN PHOSPHATASE"/>
    <property type="match status" value="1"/>
</dbReference>
<dbReference type="CDD" id="cd18538">
    <property type="entry name" value="PFA-DSP_unk"/>
    <property type="match status" value="1"/>
</dbReference>
<dbReference type="EC" id="3.6.1.52" evidence="2"/>
<name>A0A1M3TK64_ASPLC</name>
<accession>A0A1M3TK64</accession>
<comment type="catalytic activity">
    <reaction evidence="8">
        <text>1,5-bis(diphospho)-1D-myo-inositol 2,3,4,6-tetrakisphosphate + H2O = 1-diphospho-1D-myo-inositol 2,3,4,5,6-pentakisphosphate + phosphate + 2 H(+)</text>
        <dbReference type="Rhea" id="RHEA:79699"/>
        <dbReference type="ChEBI" id="CHEBI:15377"/>
        <dbReference type="ChEBI" id="CHEBI:15378"/>
        <dbReference type="ChEBI" id="CHEBI:43474"/>
        <dbReference type="ChEBI" id="CHEBI:74946"/>
        <dbReference type="ChEBI" id="CHEBI:77983"/>
        <dbReference type="EC" id="3.6.1.52"/>
    </reaction>
    <physiologicalReaction direction="left-to-right" evidence="8">
        <dbReference type="Rhea" id="RHEA:79700"/>
    </physiologicalReaction>
</comment>
<sequence>MACPLTEKNSNSSLKSTNDIARHKASSVESESVQSELPVNFGEVVKGIYRSSFPYPWNLAALKKLGLKTIITLVDEPYPPSHVMFVKENSIAHHRILVQANKDPNVKIPDSVMCRILELLLDKTNHPVLVHCNKGKHRTGCVVACFRKLQGWDSCAVIEEYLRYAFPKPRLLDENYIDRFDPSQLHQLAQSSGVKTWQSSGLFKMPPEEQDRDKDSPNCHIPPSL</sequence>
<evidence type="ECO:0000256" key="7">
    <source>
        <dbReference type="ARBA" id="ARBA00047562"/>
    </source>
</evidence>
<dbReference type="GO" id="GO:0005737">
    <property type="term" value="C:cytoplasm"/>
    <property type="evidence" value="ECO:0007669"/>
    <property type="project" value="UniProtKB-SubCell"/>
</dbReference>
<reference evidence="13" key="1">
    <citation type="journal article" date="2017" name="Genome Biol.">
        <title>Comparative genomics reveals high biological diversity and specific adaptations in the industrially and medically important fungal genus Aspergillus.</title>
        <authorList>
            <person name="de Vries R.P."/>
            <person name="Riley R."/>
            <person name="Wiebenga A."/>
            <person name="Aguilar-Osorio G."/>
            <person name="Amillis S."/>
            <person name="Uchima C.A."/>
            <person name="Anderluh G."/>
            <person name="Asadollahi M."/>
            <person name="Askin M."/>
            <person name="Barry K."/>
            <person name="Battaglia E."/>
            <person name="Bayram O."/>
            <person name="Benocci T."/>
            <person name="Braus-Stromeyer S.A."/>
            <person name="Caldana C."/>
            <person name="Canovas D."/>
            <person name="Cerqueira G.C."/>
            <person name="Chen F."/>
            <person name="Chen W."/>
            <person name="Choi C."/>
            <person name="Clum A."/>
            <person name="Dos Santos R.A."/>
            <person name="Damasio A.R."/>
            <person name="Diallinas G."/>
            <person name="Emri T."/>
            <person name="Fekete E."/>
            <person name="Flipphi M."/>
            <person name="Freyberg S."/>
            <person name="Gallo A."/>
            <person name="Gournas C."/>
            <person name="Habgood R."/>
            <person name="Hainaut M."/>
            <person name="Harispe M.L."/>
            <person name="Henrissat B."/>
            <person name="Hilden K.S."/>
            <person name="Hope R."/>
            <person name="Hossain A."/>
            <person name="Karabika E."/>
            <person name="Karaffa L."/>
            <person name="Karanyi Z."/>
            <person name="Krasevec N."/>
            <person name="Kuo A."/>
            <person name="Kusch H."/>
            <person name="LaButti K."/>
            <person name="Lagendijk E.L."/>
            <person name="Lapidus A."/>
            <person name="Levasseur A."/>
            <person name="Lindquist E."/>
            <person name="Lipzen A."/>
            <person name="Logrieco A.F."/>
            <person name="MacCabe A."/>
            <person name="Maekelae M.R."/>
            <person name="Malavazi I."/>
            <person name="Melin P."/>
            <person name="Meyer V."/>
            <person name="Mielnichuk N."/>
            <person name="Miskei M."/>
            <person name="Molnar A.P."/>
            <person name="Mule G."/>
            <person name="Ngan C.Y."/>
            <person name="Orejas M."/>
            <person name="Orosz E."/>
            <person name="Ouedraogo J.P."/>
            <person name="Overkamp K.M."/>
            <person name="Park H.-S."/>
            <person name="Perrone G."/>
            <person name="Piumi F."/>
            <person name="Punt P.J."/>
            <person name="Ram A.F."/>
            <person name="Ramon A."/>
            <person name="Rauscher S."/>
            <person name="Record E."/>
            <person name="Riano-Pachon D.M."/>
            <person name="Robert V."/>
            <person name="Roehrig J."/>
            <person name="Ruller R."/>
            <person name="Salamov A."/>
            <person name="Salih N.S."/>
            <person name="Samson R.A."/>
            <person name="Sandor E."/>
            <person name="Sanguinetti M."/>
            <person name="Schuetze T."/>
            <person name="Sepcic K."/>
            <person name="Shelest E."/>
            <person name="Sherlock G."/>
            <person name="Sophianopoulou V."/>
            <person name="Squina F.M."/>
            <person name="Sun H."/>
            <person name="Susca A."/>
            <person name="Todd R.B."/>
            <person name="Tsang A."/>
            <person name="Unkles S.E."/>
            <person name="van de Wiele N."/>
            <person name="van Rossen-Uffink D."/>
            <person name="Oliveira J.V."/>
            <person name="Vesth T.C."/>
            <person name="Visser J."/>
            <person name="Yu J.-H."/>
            <person name="Zhou M."/>
            <person name="Andersen M.R."/>
            <person name="Archer D.B."/>
            <person name="Baker S.E."/>
            <person name="Benoit I."/>
            <person name="Brakhage A.A."/>
            <person name="Braus G.H."/>
            <person name="Fischer R."/>
            <person name="Frisvad J.C."/>
            <person name="Goldman G.H."/>
            <person name="Houbraken J."/>
            <person name="Oakley B."/>
            <person name="Pocsi I."/>
            <person name="Scazzocchio C."/>
            <person name="Seiboth B."/>
            <person name="vanKuyk P.A."/>
            <person name="Wortman J."/>
            <person name="Dyer P.S."/>
            <person name="Grigoriev I.V."/>
        </authorList>
    </citation>
    <scope>NUCLEOTIDE SEQUENCE [LARGE SCALE GENOMIC DNA]</scope>
    <source>
        <strain evidence="13">CBS 106.47</strain>
    </source>
</reference>
<feature type="region of interest" description="Disordered" evidence="10">
    <location>
        <begin position="197"/>
        <end position="225"/>
    </location>
</feature>
<evidence type="ECO:0000259" key="11">
    <source>
        <dbReference type="PROSITE" id="PS50054"/>
    </source>
</evidence>
<dbReference type="InterPro" id="IPR016130">
    <property type="entry name" value="Tyr_Pase_AS"/>
</dbReference>
<dbReference type="InterPro" id="IPR004861">
    <property type="entry name" value="Siw14-like"/>
</dbReference>
<dbReference type="Pfam" id="PF03162">
    <property type="entry name" value="Y_phosphatase2"/>
    <property type="match status" value="1"/>
</dbReference>
<evidence type="ECO:0000256" key="2">
    <source>
        <dbReference type="ARBA" id="ARBA00012527"/>
    </source>
</evidence>
<organism evidence="12 13">
    <name type="scientific">Aspergillus luchuensis (strain CBS 106.47)</name>
    <dbReference type="NCBI Taxonomy" id="1137211"/>
    <lineage>
        <taxon>Eukaryota</taxon>
        <taxon>Fungi</taxon>
        <taxon>Dikarya</taxon>
        <taxon>Ascomycota</taxon>
        <taxon>Pezizomycotina</taxon>
        <taxon>Eurotiomycetes</taxon>
        <taxon>Eurotiomycetidae</taxon>
        <taxon>Eurotiales</taxon>
        <taxon>Aspergillaceae</taxon>
        <taxon>Aspergillus</taxon>
        <taxon>Aspergillus subgen. Circumdati</taxon>
    </lineage>
</organism>
<dbReference type="SUPFAM" id="SSF52799">
    <property type="entry name" value="(Phosphotyrosine protein) phosphatases II"/>
    <property type="match status" value="1"/>
</dbReference>
<dbReference type="PRINTS" id="PR01911">
    <property type="entry name" value="PFDSPHPHTASE"/>
</dbReference>
<dbReference type="OrthoDB" id="6375174at2759"/>
<protein>
    <recommendedName>
        <fullName evidence="2">diphosphoinositol-polyphosphate diphosphatase</fullName>
        <ecNumber evidence="2">3.6.1.52</ecNumber>
    </recommendedName>
</protein>
<dbReference type="GO" id="GO:0052840">
    <property type="term" value="F:inositol diphosphate tetrakisphosphate diphosphatase activity"/>
    <property type="evidence" value="ECO:0007669"/>
    <property type="project" value="TreeGrafter"/>
</dbReference>
<proteinExistence type="inferred from homology"/>
<dbReference type="EMBL" id="KV878240">
    <property type="protein sequence ID" value="OJZ87168.1"/>
    <property type="molecule type" value="Genomic_DNA"/>
</dbReference>
<comment type="catalytic activity">
    <reaction evidence="6">
        <text>5-diphospho-1D-myo-inositol 1,2,3,4,6-pentakisphosphate + H2O = 1D-myo-inositol hexakisphosphate + phosphate + H(+)</text>
        <dbReference type="Rhea" id="RHEA:22384"/>
        <dbReference type="ChEBI" id="CHEBI:15377"/>
        <dbReference type="ChEBI" id="CHEBI:15378"/>
        <dbReference type="ChEBI" id="CHEBI:43474"/>
        <dbReference type="ChEBI" id="CHEBI:58130"/>
        <dbReference type="ChEBI" id="CHEBI:58628"/>
        <dbReference type="EC" id="3.6.1.52"/>
    </reaction>
    <physiologicalReaction direction="left-to-right" evidence="6">
        <dbReference type="Rhea" id="RHEA:22385"/>
    </physiologicalReaction>
</comment>
<comment type="catalytic activity">
    <reaction evidence="7">
        <text>3,5-bis(diphospho)-1D-myo-inositol 1,2,4,6-tetrakisphosphate + H2O = 3-diphospho-1D-myo-inositol 1,2,4,5,6-pentakisphosphate + phosphate + 2 H(+)</text>
        <dbReference type="Rhea" id="RHEA:56312"/>
        <dbReference type="ChEBI" id="CHEBI:15377"/>
        <dbReference type="ChEBI" id="CHEBI:15378"/>
        <dbReference type="ChEBI" id="CHEBI:43474"/>
        <dbReference type="ChEBI" id="CHEBI:140372"/>
        <dbReference type="ChEBI" id="CHEBI:140374"/>
        <dbReference type="EC" id="3.6.1.52"/>
    </reaction>
    <physiologicalReaction direction="left-to-right" evidence="7">
        <dbReference type="Rhea" id="RHEA:56313"/>
    </physiologicalReaction>
</comment>
<dbReference type="GO" id="GO:0016791">
    <property type="term" value="F:phosphatase activity"/>
    <property type="evidence" value="ECO:0007669"/>
    <property type="project" value="InterPro"/>
</dbReference>
<feature type="compositionally biased region" description="Basic and acidic residues" evidence="10">
    <location>
        <begin position="206"/>
        <end position="217"/>
    </location>
</feature>
<dbReference type="Proteomes" id="UP000184063">
    <property type="component" value="Unassembled WGS sequence"/>
</dbReference>
<comment type="similarity">
    <text evidence="5">Belongs to the protein-tyrosine phosphatase family. Atypical dual-specificity phosphatase Siw14-like subfamily.</text>
</comment>
<evidence type="ECO:0000256" key="5">
    <source>
        <dbReference type="ARBA" id="ARBA00044949"/>
    </source>
</evidence>
<evidence type="ECO:0000256" key="6">
    <source>
        <dbReference type="ARBA" id="ARBA00047342"/>
    </source>
</evidence>
<dbReference type="InterPro" id="IPR020428">
    <property type="entry name" value="PFA-DSPs"/>
</dbReference>
<evidence type="ECO:0000256" key="4">
    <source>
        <dbReference type="ARBA" id="ARBA00022801"/>
    </source>
</evidence>
<dbReference type="PROSITE" id="PS50054">
    <property type="entry name" value="TYR_PHOSPHATASE_DUAL"/>
    <property type="match status" value="1"/>
</dbReference>
<gene>
    <name evidence="12" type="ORF">ASPFODRAFT_132745</name>
</gene>
<evidence type="ECO:0000256" key="3">
    <source>
        <dbReference type="ARBA" id="ARBA00022490"/>
    </source>
</evidence>
<feature type="region of interest" description="Disordered" evidence="10">
    <location>
        <begin position="1"/>
        <end position="27"/>
    </location>
</feature>
<feature type="domain" description="Tyrosine-protein phosphatase" evidence="11">
    <location>
        <begin position="40"/>
        <end position="189"/>
    </location>
</feature>
<evidence type="ECO:0000256" key="1">
    <source>
        <dbReference type="ARBA" id="ARBA00004496"/>
    </source>
</evidence>